<reference evidence="5 6" key="1">
    <citation type="submission" date="2021-06" db="EMBL/GenBank/DDBJ databases">
        <authorList>
            <person name="Palmer J.M."/>
        </authorList>
    </citation>
    <scope>NUCLEOTIDE SEQUENCE [LARGE SCALE GENOMIC DNA]</scope>
    <source>
        <strain evidence="5 6">AS_MEX2019</strain>
        <tissue evidence="5">Muscle</tissue>
    </source>
</reference>
<evidence type="ECO:0000259" key="3">
    <source>
        <dbReference type="Pfam" id="PF01336"/>
    </source>
</evidence>
<name>A0ABV0XQM1_9TELE</name>
<feature type="compositionally biased region" description="Low complexity" evidence="2">
    <location>
        <begin position="129"/>
        <end position="149"/>
    </location>
</feature>
<dbReference type="InterPro" id="IPR007199">
    <property type="entry name" value="Rep_factor-A_N"/>
</dbReference>
<dbReference type="EMBL" id="JAHRIP010010458">
    <property type="protein sequence ID" value="MEQ2283783.1"/>
    <property type="molecule type" value="Genomic_DNA"/>
</dbReference>
<proteinExistence type="predicted"/>
<evidence type="ECO:0000259" key="4">
    <source>
        <dbReference type="Pfam" id="PF04057"/>
    </source>
</evidence>
<organism evidence="5 6">
    <name type="scientific">Ameca splendens</name>
    <dbReference type="NCBI Taxonomy" id="208324"/>
    <lineage>
        <taxon>Eukaryota</taxon>
        <taxon>Metazoa</taxon>
        <taxon>Chordata</taxon>
        <taxon>Craniata</taxon>
        <taxon>Vertebrata</taxon>
        <taxon>Euteleostomi</taxon>
        <taxon>Actinopterygii</taxon>
        <taxon>Neopterygii</taxon>
        <taxon>Teleostei</taxon>
        <taxon>Neoteleostei</taxon>
        <taxon>Acanthomorphata</taxon>
        <taxon>Ovalentaria</taxon>
        <taxon>Atherinomorphae</taxon>
        <taxon>Cyprinodontiformes</taxon>
        <taxon>Goodeidae</taxon>
        <taxon>Ameca</taxon>
    </lineage>
</organism>
<comment type="caution">
    <text evidence="5">The sequence shown here is derived from an EMBL/GenBank/DDBJ whole genome shotgun (WGS) entry which is preliminary data.</text>
</comment>
<dbReference type="CDD" id="cd04474">
    <property type="entry name" value="RPA1_DBD_A"/>
    <property type="match status" value="1"/>
</dbReference>
<dbReference type="Proteomes" id="UP001469553">
    <property type="component" value="Unassembled WGS sequence"/>
</dbReference>
<feature type="domain" description="Replication factor-A protein 1 N-terminal" evidence="4">
    <location>
        <begin position="5"/>
        <end position="103"/>
    </location>
</feature>
<dbReference type="CDD" id="cd04477">
    <property type="entry name" value="RPA1N"/>
    <property type="match status" value="1"/>
</dbReference>
<feature type="region of interest" description="Disordered" evidence="2">
    <location>
        <begin position="106"/>
        <end position="174"/>
    </location>
</feature>
<evidence type="ECO:0000256" key="2">
    <source>
        <dbReference type="SAM" id="MobiDB-lite"/>
    </source>
</evidence>
<dbReference type="SUPFAM" id="SSF50249">
    <property type="entry name" value="Nucleic acid-binding proteins"/>
    <property type="match status" value="2"/>
</dbReference>
<feature type="region of interest" description="Disordered" evidence="2">
    <location>
        <begin position="194"/>
        <end position="228"/>
    </location>
</feature>
<dbReference type="Pfam" id="PF01336">
    <property type="entry name" value="tRNA_anti-codon"/>
    <property type="match status" value="1"/>
</dbReference>
<protein>
    <recommendedName>
        <fullName evidence="1">Replication protein A 70 kDa DNA-binding subunit</fullName>
    </recommendedName>
</protein>
<accession>A0ABV0XQM1</accession>
<dbReference type="InterPro" id="IPR012340">
    <property type="entry name" value="NA-bd_OB-fold"/>
</dbReference>
<feature type="non-terminal residue" evidence="5">
    <location>
        <position position="304"/>
    </location>
</feature>
<evidence type="ECO:0000256" key="1">
    <source>
        <dbReference type="ARBA" id="ARBA00019850"/>
    </source>
</evidence>
<keyword evidence="6" id="KW-1185">Reference proteome</keyword>
<feature type="domain" description="OB" evidence="3">
    <location>
        <begin position="248"/>
        <end position="303"/>
    </location>
</feature>
<sequence length="304" mass="33015">MTLELTRGAVEALFKGSQVNNPVLQLLNIRQISNNTGPPRYRLMMSDGQHLLSSFLLATQLNHLAEDNLLVPQCVCMLRRTTTNTLSDGRHVVVVVEMEILKSAEDAGGKIGNPTPYLTDGKLSSPHKVSSTTSEPASASAAEVPGPSSTNNNNKDWRKGFMGKAPMKTSPMMVSPMKTSPMKGSSMMVSPMKTSPMKGSSMMVSPMKTSPMKGSPMKTSPMKATASLPGSIPKSIPIATLNPYTSKWTIKARVTKKTDIRNWSNSKGDGKLFSFEIVDESGEIRITAFNNEVDRFFSLVEQGK</sequence>
<dbReference type="Pfam" id="PF04057">
    <property type="entry name" value="Rep-A_N"/>
    <property type="match status" value="1"/>
</dbReference>
<dbReference type="Gene3D" id="2.40.50.140">
    <property type="entry name" value="Nucleic acid-binding proteins"/>
    <property type="match status" value="2"/>
</dbReference>
<evidence type="ECO:0000313" key="6">
    <source>
        <dbReference type="Proteomes" id="UP001469553"/>
    </source>
</evidence>
<gene>
    <name evidence="5" type="ORF">AMECASPLE_015134</name>
</gene>
<evidence type="ECO:0000313" key="5">
    <source>
        <dbReference type="EMBL" id="MEQ2283783.1"/>
    </source>
</evidence>
<dbReference type="InterPro" id="IPR004365">
    <property type="entry name" value="NA-bd_OB_tRNA"/>
</dbReference>